<proteinExistence type="predicted"/>
<organism evidence="1 2">
    <name type="scientific">Segatella cerevisiae</name>
    <dbReference type="NCBI Taxonomy" id="2053716"/>
    <lineage>
        <taxon>Bacteria</taxon>
        <taxon>Pseudomonadati</taxon>
        <taxon>Bacteroidota</taxon>
        <taxon>Bacteroidia</taxon>
        <taxon>Bacteroidales</taxon>
        <taxon>Prevotellaceae</taxon>
        <taxon>Segatella</taxon>
    </lineage>
</organism>
<evidence type="ECO:0000313" key="1">
    <source>
        <dbReference type="EMBL" id="MCO6025969.1"/>
    </source>
</evidence>
<accession>A0ABT1BYB7</accession>
<gene>
    <name evidence="1" type="ORF">NG821_08985</name>
</gene>
<dbReference type="EMBL" id="JAMXLY010000034">
    <property type="protein sequence ID" value="MCO6025969.1"/>
    <property type="molecule type" value="Genomic_DNA"/>
</dbReference>
<evidence type="ECO:0000313" key="2">
    <source>
        <dbReference type="Proteomes" id="UP001204015"/>
    </source>
</evidence>
<dbReference type="Pfam" id="PF14281">
    <property type="entry name" value="PDDEXK_4"/>
    <property type="match status" value="1"/>
</dbReference>
<name>A0ABT1BYB7_9BACT</name>
<sequence length="403" mass="47295">MEKTIDDLSSNDALLKIARELNELYVSKKEKLPYSINVINELHANENANSRILRGLLQYSHEGNYPIFQSFLELMSKSADCELPIIIRKPEFTNQENWIDLLIKEKKAYAIIIENKIWNAVDRNSQIERYIDYVHGLGIPQQKIFIIYLTCDGKKQISAISLTEKAKSFLGYSDKNAGRFICMNFKYDILPWLDELLRSNEIKKEPLLLSALIQYSDYLKTKCNVHHEDIEIENELGKKLMEQLQIQNIQELLQTQKDVNKLGNIVSSVVNNRIQSICENSILNPLENKGFHIITYKFRYDYFDLEIQIEGWGKCWWAMESDQQSLFSGIWRNSKMSVPKKYIAMVKKVYDHSDKGYIGWNWFNDYELDDDFWINLELNPTIFVNFIISEIERVKEATKGIKL</sequence>
<dbReference type="Proteomes" id="UP001204015">
    <property type="component" value="Unassembled WGS sequence"/>
</dbReference>
<comment type="caution">
    <text evidence="1">The sequence shown here is derived from an EMBL/GenBank/DDBJ whole genome shotgun (WGS) entry which is preliminary data.</text>
</comment>
<keyword evidence="2" id="KW-1185">Reference proteome</keyword>
<protein>
    <submittedName>
        <fullName evidence="1">PD-(D/E)XK nuclease family protein</fullName>
    </submittedName>
</protein>
<dbReference type="InterPro" id="IPR029470">
    <property type="entry name" value="PDDEXK_4"/>
</dbReference>
<dbReference type="RefSeq" id="WP_252761326.1">
    <property type="nucleotide sequence ID" value="NZ_JAMXLY010000034.1"/>
</dbReference>
<reference evidence="1 2" key="1">
    <citation type="submission" date="2022-06" db="EMBL/GenBank/DDBJ databases">
        <title>A taxonomic note on the genus Prevotella: Description of four novel genera and emended description of the genera Hallella and Xylanibacter.</title>
        <authorList>
            <person name="Hitch T.C.A."/>
        </authorList>
    </citation>
    <scope>NUCLEOTIDE SEQUENCE [LARGE SCALE GENOMIC DNA]</scope>
    <source>
        <strain evidence="1 2">DSM 100619</strain>
    </source>
</reference>